<sequence>MMPTPGLRVSSSDGPRYSPVIGSSQGSQSMPIPNSPCEDLNEDALPDGLLPDLPLGWIMPTAKEFFPCKEASTNIRNTLKDVFHHLVTSYHQIEEEIRKNVFFERFRTLVKWDPAHEERGTCKSSLS</sequence>
<comment type="caution">
    <text evidence="2">The sequence shown here is derived from an EMBL/GenBank/DDBJ whole genome shotgun (WGS) entry which is preliminary data.</text>
</comment>
<proteinExistence type="predicted"/>
<protein>
    <submittedName>
        <fullName evidence="2">Uncharacterized protein</fullName>
    </submittedName>
</protein>
<dbReference type="AlphaFoldDB" id="A0AAN9HR94"/>
<evidence type="ECO:0000313" key="3">
    <source>
        <dbReference type="Proteomes" id="UP001372338"/>
    </source>
</evidence>
<feature type="compositionally biased region" description="Polar residues" evidence="1">
    <location>
        <begin position="21"/>
        <end position="32"/>
    </location>
</feature>
<evidence type="ECO:0000256" key="1">
    <source>
        <dbReference type="SAM" id="MobiDB-lite"/>
    </source>
</evidence>
<feature type="region of interest" description="Disordered" evidence="1">
    <location>
        <begin position="1"/>
        <end position="41"/>
    </location>
</feature>
<evidence type="ECO:0000313" key="2">
    <source>
        <dbReference type="EMBL" id="KAK7251361.1"/>
    </source>
</evidence>
<organism evidence="2 3">
    <name type="scientific">Crotalaria pallida</name>
    <name type="common">Smooth rattlebox</name>
    <name type="synonym">Crotalaria striata</name>
    <dbReference type="NCBI Taxonomy" id="3830"/>
    <lineage>
        <taxon>Eukaryota</taxon>
        <taxon>Viridiplantae</taxon>
        <taxon>Streptophyta</taxon>
        <taxon>Embryophyta</taxon>
        <taxon>Tracheophyta</taxon>
        <taxon>Spermatophyta</taxon>
        <taxon>Magnoliopsida</taxon>
        <taxon>eudicotyledons</taxon>
        <taxon>Gunneridae</taxon>
        <taxon>Pentapetalae</taxon>
        <taxon>rosids</taxon>
        <taxon>fabids</taxon>
        <taxon>Fabales</taxon>
        <taxon>Fabaceae</taxon>
        <taxon>Papilionoideae</taxon>
        <taxon>50 kb inversion clade</taxon>
        <taxon>genistoids sensu lato</taxon>
        <taxon>core genistoids</taxon>
        <taxon>Crotalarieae</taxon>
        <taxon>Crotalaria</taxon>
    </lineage>
</organism>
<accession>A0AAN9HR94</accession>
<dbReference type="EMBL" id="JAYWIO010000007">
    <property type="protein sequence ID" value="KAK7251361.1"/>
    <property type="molecule type" value="Genomic_DNA"/>
</dbReference>
<reference evidence="2 3" key="1">
    <citation type="submission" date="2024-01" db="EMBL/GenBank/DDBJ databases">
        <title>The genomes of 5 underutilized Papilionoideae crops provide insights into root nodulation and disease resistanc.</title>
        <authorList>
            <person name="Yuan L."/>
        </authorList>
    </citation>
    <scope>NUCLEOTIDE SEQUENCE [LARGE SCALE GENOMIC DNA]</scope>
    <source>
        <strain evidence="2">ZHUSHIDOU_FW_LH</strain>
        <tissue evidence="2">Leaf</tissue>
    </source>
</reference>
<name>A0AAN9HR94_CROPI</name>
<dbReference type="Proteomes" id="UP001372338">
    <property type="component" value="Unassembled WGS sequence"/>
</dbReference>
<keyword evidence="3" id="KW-1185">Reference proteome</keyword>
<gene>
    <name evidence="2" type="ORF">RIF29_34476</name>
</gene>